<evidence type="ECO:0000256" key="4">
    <source>
        <dbReference type="ARBA" id="ARBA00022598"/>
    </source>
</evidence>
<feature type="domain" description="Lysidine-tRNA(Ile) synthetase C-terminal" evidence="14">
    <location>
        <begin position="384"/>
        <end position="459"/>
    </location>
</feature>
<proteinExistence type="inferred from homology"/>
<evidence type="ECO:0000256" key="1">
    <source>
        <dbReference type="ARBA" id="ARBA00001946"/>
    </source>
</evidence>
<dbReference type="GO" id="GO:0006188">
    <property type="term" value="P:IMP biosynthetic process"/>
    <property type="evidence" value="ECO:0007669"/>
    <property type="project" value="UniProtKB-ARBA"/>
</dbReference>
<dbReference type="HAMAP" id="MF_01161">
    <property type="entry name" value="tRNA_Ile_lys_synt"/>
    <property type="match status" value="1"/>
</dbReference>
<evidence type="ECO:0000256" key="9">
    <source>
        <dbReference type="ARBA" id="ARBA00022741"/>
    </source>
</evidence>
<dbReference type="InterPro" id="IPR000836">
    <property type="entry name" value="PRTase_dom"/>
</dbReference>
<keyword evidence="8" id="KW-0479">Metal-binding</keyword>
<dbReference type="SMART" id="SM00977">
    <property type="entry name" value="TilS_C"/>
    <property type="match status" value="1"/>
</dbReference>
<dbReference type="EMBL" id="LQYN01000072">
    <property type="protein sequence ID" value="KYD00907.1"/>
    <property type="molecule type" value="Genomic_DNA"/>
</dbReference>
<dbReference type="GO" id="GO:0005524">
    <property type="term" value="F:ATP binding"/>
    <property type="evidence" value="ECO:0007669"/>
    <property type="project" value="UniProtKB-UniRule"/>
</dbReference>
<comment type="catalytic activity">
    <reaction evidence="12 13">
        <text>cytidine(34) in tRNA(Ile2) + L-lysine + ATP = lysidine(34) in tRNA(Ile2) + AMP + diphosphate + H(+)</text>
        <dbReference type="Rhea" id="RHEA:43744"/>
        <dbReference type="Rhea" id="RHEA-COMP:10625"/>
        <dbReference type="Rhea" id="RHEA-COMP:10670"/>
        <dbReference type="ChEBI" id="CHEBI:15378"/>
        <dbReference type="ChEBI" id="CHEBI:30616"/>
        <dbReference type="ChEBI" id="CHEBI:32551"/>
        <dbReference type="ChEBI" id="CHEBI:33019"/>
        <dbReference type="ChEBI" id="CHEBI:82748"/>
        <dbReference type="ChEBI" id="CHEBI:83665"/>
        <dbReference type="ChEBI" id="CHEBI:456215"/>
        <dbReference type="EC" id="6.3.4.19"/>
    </reaction>
</comment>
<dbReference type="NCBIfam" id="TIGR02433">
    <property type="entry name" value="lysidine_TilS_C"/>
    <property type="match status" value="1"/>
</dbReference>
<keyword evidence="4 13" id="KW-0436">Ligase</keyword>
<dbReference type="InterPro" id="IPR029057">
    <property type="entry name" value="PRTase-like"/>
</dbReference>
<evidence type="ECO:0000256" key="2">
    <source>
        <dbReference type="ARBA" id="ARBA00004496"/>
    </source>
</evidence>
<dbReference type="GO" id="GO:0006177">
    <property type="term" value="P:GMP biosynthetic process"/>
    <property type="evidence" value="ECO:0007669"/>
    <property type="project" value="UniProtKB-ARBA"/>
</dbReference>
<dbReference type="InterPro" id="IPR012795">
    <property type="entry name" value="tRNA_Ile_lys_synt_N"/>
</dbReference>
<dbReference type="Pfam" id="PF00156">
    <property type="entry name" value="Pribosyltran"/>
    <property type="match status" value="1"/>
</dbReference>
<evidence type="ECO:0000256" key="11">
    <source>
        <dbReference type="ARBA" id="ARBA00022842"/>
    </source>
</evidence>
<evidence type="ECO:0000256" key="3">
    <source>
        <dbReference type="ARBA" id="ARBA00022490"/>
    </source>
</evidence>
<dbReference type="InterPro" id="IPR015262">
    <property type="entry name" value="tRNA_Ile_lys_synt_subst-bd"/>
</dbReference>
<dbReference type="PANTHER" id="PTHR43033:SF1">
    <property type="entry name" value="TRNA(ILE)-LYSIDINE SYNTHASE-RELATED"/>
    <property type="match status" value="1"/>
</dbReference>
<dbReference type="SUPFAM" id="SSF82829">
    <property type="entry name" value="MesJ substrate recognition domain-like"/>
    <property type="match status" value="1"/>
</dbReference>
<dbReference type="Proteomes" id="UP000075666">
    <property type="component" value="Unassembled WGS sequence"/>
</dbReference>
<dbReference type="SUPFAM" id="SSF53271">
    <property type="entry name" value="PRTase-like"/>
    <property type="match status" value="1"/>
</dbReference>
<comment type="similarity">
    <text evidence="13">Belongs to the tRNA(Ile)-lysidine synthase family.</text>
</comment>
<dbReference type="InterPro" id="IPR005904">
    <property type="entry name" value="Hxn_phspho_trans"/>
</dbReference>
<dbReference type="GO" id="GO:0006400">
    <property type="term" value="P:tRNA modification"/>
    <property type="evidence" value="ECO:0007669"/>
    <property type="project" value="UniProtKB-UniRule"/>
</dbReference>
<evidence type="ECO:0000256" key="12">
    <source>
        <dbReference type="ARBA" id="ARBA00048539"/>
    </source>
</evidence>
<dbReference type="Gene3D" id="3.40.50.2020">
    <property type="match status" value="1"/>
</dbReference>
<dbReference type="SUPFAM" id="SSF52402">
    <property type="entry name" value="Adenine nucleotide alpha hydrolases-like"/>
    <property type="match status" value="1"/>
</dbReference>
<dbReference type="InterPro" id="IPR011063">
    <property type="entry name" value="TilS/TtcA_N"/>
</dbReference>
<comment type="cofactor">
    <cofactor evidence="1">
        <name>Mg(2+)</name>
        <dbReference type="ChEBI" id="CHEBI:18420"/>
    </cofactor>
</comment>
<dbReference type="InterPro" id="IPR014729">
    <property type="entry name" value="Rossmann-like_a/b/a_fold"/>
</dbReference>
<keyword evidence="16" id="KW-1185">Reference proteome</keyword>
<evidence type="ECO:0000313" key="15">
    <source>
        <dbReference type="EMBL" id="KYD00907.1"/>
    </source>
</evidence>
<organism evidence="15 16">
    <name type="scientific">Heyndrickxia sporothermodurans</name>
    <dbReference type="NCBI Taxonomy" id="46224"/>
    <lineage>
        <taxon>Bacteria</taxon>
        <taxon>Bacillati</taxon>
        <taxon>Bacillota</taxon>
        <taxon>Bacilli</taxon>
        <taxon>Bacillales</taxon>
        <taxon>Bacillaceae</taxon>
        <taxon>Heyndrickxia</taxon>
    </lineage>
</organism>
<evidence type="ECO:0000313" key="16">
    <source>
        <dbReference type="Proteomes" id="UP000075666"/>
    </source>
</evidence>
<evidence type="ECO:0000256" key="7">
    <source>
        <dbReference type="ARBA" id="ARBA00022694"/>
    </source>
</evidence>
<dbReference type="GO" id="GO:0046872">
    <property type="term" value="F:metal ion binding"/>
    <property type="evidence" value="ECO:0007669"/>
    <property type="project" value="UniProtKB-KW"/>
</dbReference>
<dbReference type="NCBIfam" id="TIGR02432">
    <property type="entry name" value="lysidine_TilS_N"/>
    <property type="match status" value="1"/>
</dbReference>
<evidence type="ECO:0000256" key="13">
    <source>
        <dbReference type="HAMAP-Rule" id="MF_01161"/>
    </source>
</evidence>
<evidence type="ECO:0000256" key="6">
    <source>
        <dbReference type="ARBA" id="ARBA00022679"/>
    </source>
</evidence>
<name>A0A150KQL9_9BACI</name>
<dbReference type="GO" id="GO:0006166">
    <property type="term" value="P:purine ribonucleoside salvage"/>
    <property type="evidence" value="ECO:0007669"/>
    <property type="project" value="InterPro"/>
</dbReference>
<reference evidence="15 16" key="1">
    <citation type="submission" date="2016-01" db="EMBL/GenBank/DDBJ databases">
        <title>Genome Sequences of Twelve Sporeforming Bacillus Species Isolated from Foods.</title>
        <authorList>
            <person name="Berendsen E.M."/>
            <person name="Wells-Bennik M.H."/>
            <person name="Krawcyk A.O."/>
            <person name="De Jong A."/>
            <person name="Holsappel S."/>
            <person name="Eijlander R.T."/>
            <person name="Kuipers O.P."/>
        </authorList>
    </citation>
    <scope>NUCLEOTIDE SEQUENCE [LARGE SCALE GENOMIC DNA]</scope>
    <source>
        <strain evidence="15 16">B4102</strain>
    </source>
</reference>
<comment type="subcellular location">
    <subcellularLocation>
        <location evidence="2 13">Cytoplasm</location>
    </subcellularLocation>
</comment>
<dbReference type="CDD" id="cd06223">
    <property type="entry name" value="PRTases_typeI"/>
    <property type="match status" value="1"/>
</dbReference>
<dbReference type="NCBIfam" id="TIGR01203">
    <property type="entry name" value="HGPRTase"/>
    <property type="match status" value="1"/>
</dbReference>
<sequence length="652" mass="76274">MLVFEKKLADFVKRNNLLKYGDSLLVGVSGGPDSIALLHYLHRKKTKYHLSIMAAHVDHMLRGNESYNDLKFVQSLCKQWDIPCETVRINIQEKMVHEQKGFEETARIYRYQFFADIMKRHHHHKLLLGHHGDDQIETILMRLTRGSTGKGRAGIPLTRPFANGQIVRPLLCLTKQEIEEYCHFYGLQPRRDPSNQDQDYTRNRYRLNILPFLKRENQHVHEHFQRFSEEITEDEDYLQELTLLKMNKLWNKNENEITIEIPLFNAMPLPLQRRGIQLILNYLYKENLSNTTTHHTDAIRDLLADQKPSGQLDLPLGLKVRRSYQKCIFSFKQEWPTHTYELKLFKDNEKNLPNGYFMKLTEGKVYELQDDEIYLQLDEAQLPLIIRNKRIGDRMRVKGLNGTKKVKDIFIDEKIPKDKREDWPIVTDNKGKILWIPNLKKSSFCFLPNPEQSCYILQYSKQTTPRGQAFQMKQDIEKILISEEEIQKKTKELAEELTIEYKDRFPLAIGVLKGATLFMSDLLKQVDTYLEMDFMDVSSYGKSMVSSGEVKILKDLDTSVEGRDILIIEDIIDSGLTLSYLVELFRYRKAKSIKIVTLLDKPSGRKANIEADYVGFEVPDAFVVGYGLDYAERYRNLPYIGVLKPSVYNKDE</sequence>
<keyword evidence="11" id="KW-0460">Magnesium</keyword>
<dbReference type="STRING" id="46224.B4102_3440"/>
<dbReference type="InterPro" id="IPR012796">
    <property type="entry name" value="Lysidine-tRNA-synth_C"/>
</dbReference>
<dbReference type="AlphaFoldDB" id="A0A150KQL9"/>
<evidence type="ECO:0000256" key="5">
    <source>
        <dbReference type="ARBA" id="ARBA00022676"/>
    </source>
</evidence>
<dbReference type="GO" id="GO:0032267">
    <property type="term" value="F:tRNA(Ile)-lysidine synthase activity"/>
    <property type="evidence" value="ECO:0007669"/>
    <property type="project" value="UniProtKB-EC"/>
</dbReference>
<evidence type="ECO:0000256" key="8">
    <source>
        <dbReference type="ARBA" id="ARBA00022723"/>
    </source>
</evidence>
<dbReference type="InterPro" id="IPR012094">
    <property type="entry name" value="tRNA_Ile_lys_synt"/>
</dbReference>
<dbReference type="Pfam" id="PF11734">
    <property type="entry name" value="TilS_C"/>
    <property type="match status" value="1"/>
</dbReference>
<gene>
    <name evidence="13" type="primary">tilS</name>
    <name evidence="15" type="ORF">B4102_3440</name>
</gene>
<protein>
    <recommendedName>
        <fullName evidence="13">tRNA(Ile)-lysidine synthase</fullName>
        <ecNumber evidence="13">6.3.4.19</ecNumber>
    </recommendedName>
    <alternativeName>
        <fullName evidence="13">tRNA(Ile)-2-lysyl-cytidine synthase</fullName>
    </alternativeName>
    <alternativeName>
        <fullName evidence="13">tRNA(Ile)-lysidine synthetase</fullName>
    </alternativeName>
</protein>
<dbReference type="GO" id="GO:0005737">
    <property type="term" value="C:cytoplasm"/>
    <property type="evidence" value="ECO:0007669"/>
    <property type="project" value="UniProtKB-SubCell"/>
</dbReference>
<keyword evidence="7 13" id="KW-0819">tRNA processing</keyword>
<keyword evidence="9 13" id="KW-0547">Nucleotide-binding</keyword>
<dbReference type="EC" id="6.3.4.19" evidence="13"/>
<keyword evidence="3 13" id="KW-0963">Cytoplasm</keyword>
<dbReference type="Gene3D" id="3.40.50.620">
    <property type="entry name" value="HUPs"/>
    <property type="match status" value="1"/>
</dbReference>
<dbReference type="Pfam" id="PF09179">
    <property type="entry name" value="TilS"/>
    <property type="match status" value="1"/>
</dbReference>
<comment type="caution">
    <text evidence="15">The sequence shown here is derived from an EMBL/GenBank/DDBJ whole genome shotgun (WGS) entry which is preliminary data.</text>
</comment>
<dbReference type="PANTHER" id="PTHR43033">
    <property type="entry name" value="TRNA(ILE)-LYSIDINE SYNTHASE-RELATED"/>
    <property type="match status" value="1"/>
</dbReference>
<feature type="binding site" evidence="13">
    <location>
        <begin position="29"/>
        <end position="34"/>
    </location>
    <ligand>
        <name>ATP</name>
        <dbReference type="ChEBI" id="CHEBI:30616"/>
    </ligand>
</feature>
<keyword evidence="10 13" id="KW-0067">ATP-binding</keyword>
<comment type="function">
    <text evidence="13">Ligates lysine onto the cytidine present at position 34 of the AUA codon-specific tRNA(Ile) that contains the anticodon CAU, in an ATP-dependent manner. Cytidine is converted to lysidine, thus changing the amino acid specificity of the tRNA from methionine to isoleucine.</text>
</comment>
<evidence type="ECO:0000256" key="10">
    <source>
        <dbReference type="ARBA" id="ARBA00022840"/>
    </source>
</evidence>
<evidence type="ECO:0000259" key="14">
    <source>
        <dbReference type="SMART" id="SM00977"/>
    </source>
</evidence>
<dbReference type="OrthoDB" id="9807403at2"/>
<dbReference type="PATRIC" id="fig|46224.3.peg.3699"/>
<dbReference type="Pfam" id="PF01171">
    <property type="entry name" value="ATP_bind_3"/>
    <property type="match status" value="1"/>
</dbReference>
<dbReference type="FunFam" id="3.40.50.2020:FF:000006">
    <property type="entry name" value="Hypoxanthine phosphoribosyltransferase"/>
    <property type="match status" value="1"/>
</dbReference>
<accession>A0A150KQL9</accession>
<keyword evidence="5 15" id="KW-0328">Glycosyltransferase</keyword>
<dbReference type="GO" id="GO:0004422">
    <property type="term" value="F:hypoxanthine phosphoribosyltransferase activity"/>
    <property type="evidence" value="ECO:0007669"/>
    <property type="project" value="InterPro"/>
</dbReference>
<keyword evidence="6 15" id="KW-0808">Transferase</keyword>
<comment type="domain">
    <text evidence="13">The N-terminal region contains the highly conserved SGGXDS motif, predicted to be a P-loop motif involved in ATP binding.</text>
</comment>
<dbReference type="SUPFAM" id="SSF56037">
    <property type="entry name" value="PheT/TilS domain"/>
    <property type="match status" value="1"/>
</dbReference>
<dbReference type="Gene3D" id="3.30.465.60">
    <property type="match status" value="1"/>
</dbReference>
<dbReference type="CDD" id="cd01992">
    <property type="entry name" value="TilS_N"/>
    <property type="match status" value="1"/>
</dbReference>
<dbReference type="GO" id="GO:0052657">
    <property type="term" value="F:guanine phosphoribosyltransferase activity"/>
    <property type="evidence" value="ECO:0007669"/>
    <property type="project" value="UniProtKB-ARBA"/>
</dbReference>